<dbReference type="Proteomes" id="UP001229421">
    <property type="component" value="Unassembled WGS sequence"/>
</dbReference>
<dbReference type="CDD" id="cd14066">
    <property type="entry name" value="STKc_IRAK"/>
    <property type="match status" value="1"/>
</dbReference>
<dbReference type="CDD" id="cd00028">
    <property type="entry name" value="B_lectin"/>
    <property type="match status" value="1"/>
</dbReference>
<feature type="transmembrane region" description="Helical" evidence="14">
    <location>
        <begin position="440"/>
        <end position="462"/>
    </location>
</feature>
<dbReference type="FunFam" id="3.30.200.20:FF:000195">
    <property type="entry name" value="G-type lectin S-receptor-like serine/threonine-protein kinase"/>
    <property type="match status" value="1"/>
</dbReference>
<evidence type="ECO:0000256" key="15">
    <source>
        <dbReference type="SAM" id="SignalP"/>
    </source>
</evidence>
<dbReference type="PANTHER" id="PTHR27002">
    <property type="entry name" value="RECEPTOR-LIKE SERINE/THREONINE-PROTEIN KINASE SD1-8"/>
    <property type="match status" value="1"/>
</dbReference>
<evidence type="ECO:0000256" key="9">
    <source>
        <dbReference type="ARBA" id="ARBA00023157"/>
    </source>
</evidence>
<keyword evidence="8 13" id="KW-0067">ATP-binding</keyword>
<dbReference type="InterPro" id="IPR001480">
    <property type="entry name" value="Bulb-type_lectin_dom"/>
</dbReference>
<keyword evidence="9" id="KW-1015">Disulfide bond</keyword>
<feature type="signal peptide" evidence="15">
    <location>
        <begin position="1"/>
        <end position="32"/>
    </location>
</feature>
<dbReference type="SMART" id="SM00108">
    <property type="entry name" value="B_lectin"/>
    <property type="match status" value="1"/>
</dbReference>
<dbReference type="PROSITE" id="PS50011">
    <property type="entry name" value="PROTEIN_KINASE_DOM"/>
    <property type="match status" value="1"/>
</dbReference>
<dbReference type="EMBL" id="JAUHHV010000005">
    <property type="protein sequence ID" value="KAK1424604.1"/>
    <property type="molecule type" value="Genomic_DNA"/>
</dbReference>
<proteinExistence type="inferred from homology"/>
<dbReference type="AlphaFoldDB" id="A0AAD8KKC5"/>
<name>A0AAD8KKC5_TARER</name>
<gene>
    <name evidence="19" type="ORF">QVD17_19937</name>
</gene>
<comment type="similarity">
    <text evidence="13">Belongs to the protein kinase superfamily. Ser/Thr protein kinase family.</text>
</comment>
<keyword evidence="4 13" id="KW-0808">Transferase</keyword>
<dbReference type="Pfam" id="PF07714">
    <property type="entry name" value="PK_Tyr_Ser-Thr"/>
    <property type="match status" value="1"/>
</dbReference>
<dbReference type="CDD" id="cd00053">
    <property type="entry name" value="EGF"/>
    <property type="match status" value="1"/>
</dbReference>
<comment type="subcellular location">
    <subcellularLocation>
        <location evidence="1">Cell membrane</location>
        <topology evidence="1">Single-pass type I membrane protein</topology>
    </subcellularLocation>
</comment>
<evidence type="ECO:0000259" key="17">
    <source>
        <dbReference type="PROSITE" id="PS50927"/>
    </source>
</evidence>
<dbReference type="Gene3D" id="2.90.10.10">
    <property type="entry name" value="Bulb-type lectin domain"/>
    <property type="match status" value="1"/>
</dbReference>
<dbReference type="CDD" id="cd01098">
    <property type="entry name" value="PAN_AP_plant"/>
    <property type="match status" value="1"/>
</dbReference>
<evidence type="ECO:0000259" key="16">
    <source>
        <dbReference type="PROSITE" id="PS50011"/>
    </source>
</evidence>
<evidence type="ECO:0000256" key="12">
    <source>
        <dbReference type="ARBA" id="ARBA00048679"/>
    </source>
</evidence>
<dbReference type="InterPro" id="IPR000858">
    <property type="entry name" value="S_locus_glycoprot_dom"/>
</dbReference>
<dbReference type="PANTHER" id="PTHR27002:SF1071">
    <property type="entry name" value="RECEPTOR-LIKE SERINE_THREONINE-PROTEIN KINASE"/>
    <property type="match status" value="1"/>
</dbReference>
<dbReference type="Gene3D" id="1.10.510.10">
    <property type="entry name" value="Transferase(Phosphotransferase) domain 1"/>
    <property type="match status" value="1"/>
</dbReference>
<comment type="catalytic activity">
    <reaction evidence="11 13">
        <text>L-threonyl-[protein] + ATP = O-phospho-L-threonyl-[protein] + ADP + H(+)</text>
        <dbReference type="Rhea" id="RHEA:46608"/>
        <dbReference type="Rhea" id="RHEA-COMP:11060"/>
        <dbReference type="Rhea" id="RHEA-COMP:11605"/>
        <dbReference type="ChEBI" id="CHEBI:15378"/>
        <dbReference type="ChEBI" id="CHEBI:30013"/>
        <dbReference type="ChEBI" id="CHEBI:30616"/>
        <dbReference type="ChEBI" id="CHEBI:61977"/>
        <dbReference type="ChEBI" id="CHEBI:456216"/>
        <dbReference type="EC" id="2.7.11.1"/>
    </reaction>
</comment>
<evidence type="ECO:0000256" key="2">
    <source>
        <dbReference type="ARBA" id="ARBA00022475"/>
    </source>
</evidence>
<feature type="chain" id="PRO_5041995238" description="Receptor-like serine/threonine-protein kinase" evidence="15">
    <location>
        <begin position="33"/>
        <end position="844"/>
    </location>
</feature>
<accession>A0AAD8KKC5</accession>
<sequence length="844" mass="94627">MSMNFSYFSYKTPTNIHLVSFFFLLFNLHVFSQPNNNIIQQGSAIRDGETILSPRQDFALGFFSPTNSSLRYVGIWYNRIPGQTVTWVANRDAPVSNSFGIFGIRNNESLSVYGENGTVYWSTDSFPLAGNLSAALDDTGNLILSTVDGTGTGDDQNELWRSCEHPTDTYLPNMRVYMNITRGDGVPFVSWKSSNDPSSGNYSMQVDPRGSPQIIAWDESRGRIWRSGQWNRRIFTGIPWMRSIFLSGFTLVPVNDDVMYFIFDTDQSTTSFMRFMITWDGLIKQLTWDEGRMEWNESLSLPSTECQKYNRCGSYGVCDLRNAPNVCSCMQGFEFNSSGECVRRTPLECGLNSSRNDGFLSINGVKLPDIATNTLDADNQEECKDVCSSNCSCNAYAFVSGIGCLTWSGELMDIEKFEEGGETLFIRLADSELGGRKASLTAVIAITATGAVVFGLVVLLIWRYRRNIKEISNKWKHKKSLPLLFQGPHSLDISAGATKPIDPSVEEKTFEGRLFSIISLESATDGFANKNKLGQGGFGPVHKGILSSGQEIAVKRLSKSSGQGMTEFKNEMILIAKLQHINLVRLLGYCVEGEENMLVYEYLPNKSLDTFLFNAKQKVHLDWKTRFLIIQGIARGLLYLHRDSRLRIIHRDLKASNILLDKDMIPKISDFGMARIFGGNQNEENTIRVVGTYGYMAPEYAMEGVFSVKSDVYSFGVLLLEIISGQRNTNFRFHDSSNLIKHAWNLWKDGKSEELIDPSILDSCDKNEALRCIHVGMLCVQFSAVHRPTMSSVVYMLESDNTNLALPTQVGDISLNSDEIDLIMEGREKLNFSNDVTITEVTGR</sequence>
<dbReference type="InterPro" id="IPR003609">
    <property type="entry name" value="Pan_app"/>
</dbReference>
<keyword evidence="14" id="KW-1133">Transmembrane helix</keyword>
<evidence type="ECO:0000313" key="20">
    <source>
        <dbReference type="Proteomes" id="UP001229421"/>
    </source>
</evidence>
<dbReference type="InterPro" id="IPR000719">
    <property type="entry name" value="Prot_kinase_dom"/>
</dbReference>
<dbReference type="InterPro" id="IPR008271">
    <property type="entry name" value="Ser/Thr_kinase_AS"/>
</dbReference>
<keyword evidence="14" id="KW-0472">Membrane</keyword>
<keyword evidence="10" id="KW-0325">Glycoprotein</keyword>
<evidence type="ECO:0000256" key="13">
    <source>
        <dbReference type="PIRNR" id="PIRNR000641"/>
    </source>
</evidence>
<keyword evidence="6 13" id="KW-0547">Nucleotide-binding</keyword>
<reference evidence="19" key="1">
    <citation type="journal article" date="2023" name="bioRxiv">
        <title>Improved chromosome-level genome assembly for marigold (Tagetes erecta).</title>
        <authorList>
            <person name="Jiang F."/>
            <person name="Yuan L."/>
            <person name="Wang S."/>
            <person name="Wang H."/>
            <person name="Xu D."/>
            <person name="Wang A."/>
            <person name="Fan W."/>
        </authorList>
    </citation>
    <scope>NUCLEOTIDE SEQUENCE</scope>
    <source>
        <strain evidence="19">WSJ</strain>
        <tissue evidence="19">Leaf</tissue>
    </source>
</reference>
<dbReference type="GO" id="GO:0048544">
    <property type="term" value="P:recognition of pollen"/>
    <property type="evidence" value="ECO:0007669"/>
    <property type="project" value="InterPro"/>
</dbReference>
<organism evidence="19 20">
    <name type="scientific">Tagetes erecta</name>
    <name type="common">African marigold</name>
    <dbReference type="NCBI Taxonomy" id="13708"/>
    <lineage>
        <taxon>Eukaryota</taxon>
        <taxon>Viridiplantae</taxon>
        <taxon>Streptophyta</taxon>
        <taxon>Embryophyta</taxon>
        <taxon>Tracheophyta</taxon>
        <taxon>Spermatophyta</taxon>
        <taxon>Magnoliopsida</taxon>
        <taxon>eudicotyledons</taxon>
        <taxon>Gunneridae</taxon>
        <taxon>Pentapetalae</taxon>
        <taxon>asterids</taxon>
        <taxon>campanulids</taxon>
        <taxon>Asterales</taxon>
        <taxon>Asteraceae</taxon>
        <taxon>Asteroideae</taxon>
        <taxon>Heliantheae alliance</taxon>
        <taxon>Tageteae</taxon>
        <taxon>Tagetes</taxon>
    </lineage>
</organism>
<keyword evidence="7 13" id="KW-0418">Kinase</keyword>
<evidence type="ECO:0000256" key="6">
    <source>
        <dbReference type="ARBA" id="ARBA00022741"/>
    </source>
</evidence>
<dbReference type="Pfam" id="PF00954">
    <property type="entry name" value="S_locus_glycop"/>
    <property type="match status" value="1"/>
</dbReference>
<evidence type="ECO:0000256" key="4">
    <source>
        <dbReference type="ARBA" id="ARBA00022679"/>
    </source>
</evidence>
<comment type="caution">
    <text evidence="19">The sequence shown here is derived from an EMBL/GenBank/DDBJ whole genome shotgun (WGS) entry which is preliminary data.</text>
</comment>
<evidence type="ECO:0000256" key="11">
    <source>
        <dbReference type="ARBA" id="ARBA00047899"/>
    </source>
</evidence>
<dbReference type="InterPro" id="IPR036426">
    <property type="entry name" value="Bulb-type_lectin_dom_sf"/>
</dbReference>
<evidence type="ECO:0000256" key="14">
    <source>
        <dbReference type="SAM" id="Phobius"/>
    </source>
</evidence>
<keyword evidence="14" id="KW-0812">Transmembrane</keyword>
<dbReference type="PROSITE" id="PS50948">
    <property type="entry name" value="PAN"/>
    <property type="match status" value="1"/>
</dbReference>
<dbReference type="Gene3D" id="3.30.200.20">
    <property type="entry name" value="Phosphorylase Kinase, domain 1"/>
    <property type="match status" value="1"/>
</dbReference>
<evidence type="ECO:0000256" key="1">
    <source>
        <dbReference type="ARBA" id="ARBA00004251"/>
    </source>
</evidence>
<dbReference type="PROSITE" id="PS50927">
    <property type="entry name" value="BULB_LECTIN"/>
    <property type="match status" value="1"/>
</dbReference>
<evidence type="ECO:0000256" key="5">
    <source>
        <dbReference type="ARBA" id="ARBA00022729"/>
    </source>
</evidence>
<dbReference type="InterPro" id="IPR011009">
    <property type="entry name" value="Kinase-like_dom_sf"/>
</dbReference>
<dbReference type="SUPFAM" id="SSF51110">
    <property type="entry name" value="alpha-D-mannose-specific plant lectins"/>
    <property type="match status" value="1"/>
</dbReference>
<keyword evidence="5 15" id="KW-0732">Signal</keyword>
<dbReference type="GO" id="GO:0004674">
    <property type="term" value="F:protein serine/threonine kinase activity"/>
    <property type="evidence" value="ECO:0007669"/>
    <property type="project" value="UniProtKB-KW"/>
</dbReference>
<evidence type="ECO:0000313" key="19">
    <source>
        <dbReference type="EMBL" id="KAK1424604.1"/>
    </source>
</evidence>
<evidence type="ECO:0000256" key="3">
    <source>
        <dbReference type="ARBA" id="ARBA00022527"/>
    </source>
</evidence>
<feature type="domain" description="Apple" evidence="18">
    <location>
        <begin position="349"/>
        <end position="429"/>
    </location>
</feature>
<dbReference type="InterPro" id="IPR001245">
    <property type="entry name" value="Ser-Thr/Tyr_kinase_cat_dom"/>
</dbReference>
<dbReference type="PROSITE" id="PS00108">
    <property type="entry name" value="PROTEIN_KINASE_ST"/>
    <property type="match status" value="1"/>
</dbReference>
<evidence type="ECO:0000256" key="7">
    <source>
        <dbReference type="ARBA" id="ARBA00022777"/>
    </source>
</evidence>
<dbReference type="PIRSF" id="PIRSF000641">
    <property type="entry name" value="SRK"/>
    <property type="match status" value="1"/>
</dbReference>
<dbReference type="SMART" id="SM00220">
    <property type="entry name" value="S_TKc"/>
    <property type="match status" value="1"/>
</dbReference>
<evidence type="ECO:0000256" key="10">
    <source>
        <dbReference type="ARBA" id="ARBA00023180"/>
    </source>
</evidence>
<feature type="domain" description="Protein kinase" evidence="16">
    <location>
        <begin position="527"/>
        <end position="804"/>
    </location>
</feature>
<dbReference type="GO" id="GO:0005524">
    <property type="term" value="F:ATP binding"/>
    <property type="evidence" value="ECO:0007669"/>
    <property type="project" value="UniProtKB-KW"/>
</dbReference>
<evidence type="ECO:0000259" key="18">
    <source>
        <dbReference type="PROSITE" id="PS50948"/>
    </source>
</evidence>
<dbReference type="FunFam" id="1.10.510.10:FF:000060">
    <property type="entry name" value="G-type lectin S-receptor-like serine/threonine-protein kinase"/>
    <property type="match status" value="1"/>
</dbReference>
<dbReference type="Pfam" id="PF08276">
    <property type="entry name" value="PAN_2"/>
    <property type="match status" value="1"/>
</dbReference>
<comment type="catalytic activity">
    <reaction evidence="12 13">
        <text>L-seryl-[protein] + ATP = O-phospho-L-seryl-[protein] + ADP + H(+)</text>
        <dbReference type="Rhea" id="RHEA:17989"/>
        <dbReference type="Rhea" id="RHEA-COMP:9863"/>
        <dbReference type="Rhea" id="RHEA-COMP:11604"/>
        <dbReference type="ChEBI" id="CHEBI:15378"/>
        <dbReference type="ChEBI" id="CHEBI:29999"/>
        <dbReference type="ChEBI" id="CHEBI:30616"/>
        <dbReference type="ChEBI" id="CHEBI:83421"/>
        <dbReference type="ChEBI" id="CHEBI:456216"/>
        <dbReference type="EC" id="2.7.11.1"/>
    </reaction>
</comment>
<dbReference type="GO" id="GO:0005886">
    <property type="term" value="C:plasma membrane"/>
    <property type="evidence" value="ECO:0007669"/>
    <property type="project" value="UniProtKB-SubCell"/>
</dbReference>
<dbReference type="SMART" id="SM00473">
    <property type="entry name" value="PAN_AP"/>
    <property type="match status" value="1"/>
</dbReference>
<keyword evidence="3 13" id="KW-0723">Serine/threonine-protein kinase</keyword>
<evidence type="ECO:0000256" key="8">
    <source>
        <dbReference type="ARBA" id="ARBA00022840"/>
    </source>
</evidence>
<dbReference type="EC" id="2.7.11.1" evidence="13"/>
<dbReference type="InterPro" id="IPR024171">
    <property type="entry name" value="SRK-like_kinase"/>
</dbReference>
<keyword evidence="2" id="KW-1003">Cell membrane</keyword>
<dbReference type="Pfam" id="PF01453">
    <property type="entry name" value="B_lectin"/>
    <property type="match status" value="1"/>
</dbReference>
<dbReference type="SUPFAM" id="SSF56112">
    <property type="entry name" value="Protein kinase-like (PK-like)"/>
    <property type="match status" value="1"/>
</dbReference>
<feature type="domain" description="Bulb-type lectin" evidence="17">
    <location>
        <begin position="36"/>
        <end position="157"/>
    </location>
</feature>
<keyword evidence="20" id="KW-1185">Reference proteome</keyword>
<protein>
    <recommendedName>
        <fullName evidence="13">Receptor-like serine/threonine-protein kinase</fullName>
        <ecNumber evidence="13">2.7.11.1</ecNumber>
    </recommendedName>
</protein>